<evidence type="ECO:0000313" key="4">
    <source>
        <dbReference type="Proteomes" id="UP001107558"/>
    </source>
</evidence>
<feature type="coiled-coil region" evidence="1">
    <location>
        <begin position="790"/>
        <end position="817"/>
    </location>
</feature>
<feature type="signal peptide" evidence="2">
    <location>
        <begin position="1"/>
        <end position="22"/>
    </location>
</feature>
<evidence type="ECO:0000256" key="1">
    <source>
        <dbReference type="SAM" id="Coils"/>
    </source>
</evidence>
<feature type="coiled-coil region" evidence="1">
    <location>
        <begin position="573"/>
        <end position="616"/>
    </location>
</feature>
<comment type="caution">
    <text evidence="3">The sequence shown here is derived from an EMBL/GenBank/DDBJ whole genome shotgun (WGS) entry which is preliminary data.</text>
</comment>
<gene>
    <name evidence="3" type="ORF">PVAND_009127</name>
</gene>
<name>A0A9J6CC53_POLVA</name>
<sequence>MEKFSLLKIVIILIFMMKIIQGQNNFNDDDYDNRKECENIFVCRLSSEIFSFLTKVLQIEEKISENFISVFFNSFVNEKSEIAENLMRTLNEYKMMIPYITNYMNELMKIDNKQMKDFINNMNINLQLKSEIEKNFKQLQISYEKFTKEEIKNADVFKREIMKNIKDIQEFLQNFIGTNYENNGVYTTIKNIIDEYSQIFTKINKEKNSKIDKKIKNENIVLMKKSQEIFKSFTSLDLEKINFKMQQFMFEIHSFYNKLMKNDMNEDSTLKMQMIEANKFFNVIQHLLNMLSTQEYKDFEFIGIKIKNCIDKFLHFFEAIKQETKNELNTTELYYNLKEKESNTEDSNIESLIYLQEKFEGKTNNFELELQKVSNEIELFCEFLKQESKLVQNNHLENYDQTNIEIENFIEEIKECIRMLEMYNYNDNLTIYFIQQILNNTEKFYDRTIECEISKELMPQNEILQFLNKIEELNEVLSLVEKQEKPDFVVNYDYFIINDEDSENEKIYNEEFFEKKSNETSFMSDQIETTTEYINEDLTTKYHSTENIYSLYLSKLDSLIKNFDENAYTYADMENLQRQISELIILKAKISDTNMQMEVDKLVEQAERLLERTRENFLKNYTRLQQLMNIVKEKMSEEKLGDIKVLDKNIEKEINELLPRMEVNYQIAAKSLLNEYKEFRKIMQKRNAAMIRLEKIAFELKEGNFTGKNKQIKSDIIEIAEIFNNTKYEKIVEVIFKKINLILKANKILNIADIILEASENEFQLNLEQIYSVKEKILVILETTKNIITKQRAYEIYQKLEARLKKYENEILEKLQNVSINLSPIESLDLEELKTLSVNLKSISKSIINKQIKMKVEKLLIKIKSIQQRFYEILDDLEFFNTALYIPSVKNDIQLLKSLLLVLTDLARFRDSSVISKVKELDSIIKKIIYDFEVKNELQEINRELINIEQAQTGSDVNDNIMKLQNLEIKIEEIEADEETENDVQEVLENIQQMRQDLPFKTTQLTKEKSGKILEVIVYEIISIIKHTISQIVDLDVQLTQLDQSNKSQFDVKMLNNETNRIALDMEKIYDQLTNMNLPSLSKEETELVSKNNGNIKSIIEQLISFNYLYNNSEMNGLYKSVLDNSKNFRNILNILENISKTTNENEL</sequence>
<reference evidence="3" key="1">
    <citation type="submission" date="2021-03" db="EMBL/GenBank/DDBJ databases">
        <title>Chromosome level genome of the anhydrobiotic midge Polypedilum vanderplanki.</title>
        <authorList>
            <person name="Yoshida Y."/>
            <person name="Kikawada T."/>
            <person name="Gusev O."/>
        </authorList>
    </citation>
    <scope>NUCLEOTIDE SEQUENCE</scope>
    <source>
        <strain evidence="3">NIAS01</strain>
        <tissue evidence="3">Whole body or cell culture</tissue>
    </source>
</reference>
<keyword evidence="2" id="KW-0732">Signal</keyword>
<keyword evidence="4" id="KW-1185">Reference proteome</keyword>
<proteinExistence type="predicted"/>
<evidence type="ECO:0000313" key="3">
    <source>
        <dbReference type="EMBL" id="KAG5679567.1"/>
    </source>
</evidence>
<evidence type="ECO:0000256" key="2">
    <source>
        <dbReference type="SAM" id="SignalP"/>
    </source>
</evidence>
<dbReference type="Proteomes" id="UP001107558">
    <property type="component" value="Chromosome 1"/>
</dbReference>
<dbReference type="EMBL" id="JADBJN010000001">
    <property type="protein sequence ID" value="KAG5679567.1"/>
    <property type="molecule type" value="Genomic_DNA"/>
</dbReference>
<feature type="coiled-coil region" evidence="1">
    <location>
        <begin position="957"/>
        <end position="997"/>
    </location>
</feature>
<organism evidence="3 4">
    <name type="scientific">Polypedilum vanderplanki</name>
    <name type="common">Sleeping chironomid midge</name>
    <dbReference type="NCBI Taxonomy" id="319348"/>
    <lineage>
        <taxon>Eukaryota</taxon>
        <taxon>Metazoa</taxon>
        <taxon>Ecdysozoa</taxon>
        <taxon>Arthropoda</taxon>
        <taxon>Hexapoda</taxon>
        <taxon>Insecta</taxon>
        <taxon>Pterygota</taxon>
        <taxon>Neoptera</taxon>
        <taxon>Endopterygota</taxon>
        <taxon>Diptera</taxon>
        <taxon>Nematocera</taxon>
        <taxon>Chironomoidea</taxon>
        <taxon>Chironomidae</taxon>
        <taxon>Chironominae</taxon>
        <taxon>Polypedilum</taxon>
        <taxon>Polypedilum</taxon>
    </lineage>
</organism>
<evidence type="ECO:0008006" key="5">
    <source>
        <dbReference type="Google" id="ProtNLM"/>
    </source>
</evidence>
<accession>A0A9J6CC53</accession>
<feature type="chain" id="PRO_5039944205" description="Viral A-type inclusion protein" evidence="2">
    <location>
        <begin position="23"/>
        <end position="1148"/>
    </location>
</feature>
<protein>
    <recommendedName>
        <fullName evidence="5">Viral A-type inclusion protein</fullName>
    </recommendedName>
</protein>
<dbReference type="AlphaFoldDB" id="A0A9J6CC53"/>
<keyword evidence="1" id="KW-0175">Coiled coil</keyword>